<feature type="domain" description="YknX-like C-terminal permuted SH3-like" evidence="6">
    <location>
        <begin position="277"/>
        <end position="343"/>
    </location>
</feature>
<dbReference type="AlphaFoldDB" id="A0A831RZG2"/>
<dbReference type="NCBIfam" id="TIGR01730">
    <property type="entry name" value="RND_mfp"/>
    <property type="match status" value="1"/>
</dbReference>
<feature type="coiled-coil region" evidence="2">
    <location>
        <begin position="92"/>
        <end position="155"/>
    </location>
</feature>
<dbReference type="Pfam" id="PF25954">
    <property type="entry name" value="Beta-barrel_RND_2"/>
    <property type="match status" value="1"/>
</dbReference>
<dbReference type="Gene3D" id="1.10.287.470">
    <property type="entry name" value="Helix hairpin bin"/>
    <property type="match status" value="1"/>
</dbReference>
<feature type="domain" description="CzcB-like barrel-sandwich hybrid" evidence="5">
    <location>
        <begin position="66"/>
        <end position="191"/>
    </location>
</feature>
<dbReference type="Proteomes" id="UP000886339">
    <property type="component" value="Unassembled WGS sequence"/>
</dbReference>
<dbReference type="Pfam" id="PF25973">
    <property type="entry name" value="BSH_CzcB"/>
    <property type="match status" value="1"/>
</dbReference>
<keyword evidence="3" id="KW-0732">Signal</keyword>
<feature type="signal peptide" evidence="3">
    <location>
        <begin position="1"/>
        <end position="20"/>
    </location>
</feature>
<dbReference type="GO" id="GO:0015562">
    <property type="term" value="F:efflux transmembrane transporter activity"/>
    <property type="evidence" value="ECO:0007669"/>
    <property type="project" value="TreeGrafter"/>
</dbReference>
<dbReference type="PANTHER" id="PTHR30469:SF15">
    <property type="entry name" value="HLYD FAMILY OF SECRETION PROTEINS"/>
    <property type="match status" value="1"/>
</dbReference>
<evidence type="ECO:0000256" key="2">
    <source>
        <dbReference type="SAM" id="Coils"/>
    </source>
</evidence>
<dbReference type="InterPro" id="IPR058637">
    <property type="entry name" value="YknX-like_C"/>
</dbReference>
<comment type="similarity">
    <text evidence="1">Belongs to the membrane fusion protein (MFP) (TC 8.A.1) family.</text>
</comment>
<dbReference type="InterPro" id="IPR058647">
    <property type="entry name" value="BSH_CzcB-like"/>
</dbReference>
<sequence>MPGHTRLLLVLLLAALTACSDSKPPTKASQSHKSPAVLVETAKVQEQPVAKTWKRSGTLVYRHILRVHTQEEGRITRLPWFEGDKVRKGDTLATLDNELLQAELRKARATSSMAERKVSRLERLRKTKATSEEDLVEAQTELELARAEVEILITRMGYTTIKAPYDGVIIERLVEPGDAVPRNTHLLTLADPASLVVRVPASEQMLADLGTDSRILMYPDIPGAAPIAGRLQRIFPTLDPQSRQGTLEIALPDSPGGMRAGQFVRVQVAGALKKRLLIPYTALRTDRRGEYVYVVKNGRVARKDIISGQRFDDLLEIVKGLQPGENIVKRGFMNLKSDTPVTVVNKD</sequence>
<feature type="chain" id="PRO_5032798597" evidence="3">
    <location>
        <begin position="21"/>
        <end position="347"/>
    </location>
</feature>
<comment type="caution">
    <text evidence="7">The sequence shown here is derived from an EMBL/GenBank/DDBJ whole genome shotgun (WGS) entry which is preliminary data.</text>
</comment>
<organism evidence="7">
    <name type="scientific">Thiolapillus brandeum</name>
    <dbReference type="NCBI Taxonomy" id="1076588"/>
    <lineage>
        <taxon>Bacteria</taxon>
        <taxon>Pseudomonadati</taxon>
        <taxon>Pseudomonadota</taxon>
        <taxon>Gammaproteobacteria</taxon>
        <taxon>Chromatiales</taxon>
        <taxon>Sedimenticolaceae</taxon>
        <taxon>Thiolapillus</taxon>
    </lineage>
</organism>
<accession>A0A831RZG2</accession>
<evidence type="ECO:0000259" key="5">
    <source>
        <dbReference type="Pfam" id="PF25973"/>
    </source>
</evidence>
<evidence type="ECO:0000259" key="6">
    <source>
        <dbReference type="Pfam" id="PF25989"/>
    </source>
</evidence>
<feature type="domain" description="CusB-like beta-barrel" evidence="4">
    <location>
        <begin position="203"/>
        <end position="270"/>
    </location>
</feature>
<keyword evidence="2" id="KW-0175">Coiled coil</keyword>
<dbReference type="InterPro" id="IPR006143">
    <property type="entry name" value="RND_pump_MFP"/>
</dbReference>
<dbReference type="Gene3D" id="2.40.420.20">
    <property type="match status" value="1"/>
</dbReference>
<dbReference type="Pfam" id="PF25989">
    <property type="entry name" value="YknX_C"/>
    <property type="match status" value="1"/>
</dbReference>
<dbReference type="PROSITE" id="PS51257">
    <property type="entry name" value="PROKAR_LIPOPROTEIN"/>
    <property type="match status" value="1"/>
</dbReference>
<dbReference type="GO" id="GO:1990281">
    <property type="term" value="C:efflux pump complex"/>
    <property type="evidence" value="ECO:0007669"/>
    <property type="project" value="TreeGrafter"/>
</dbReference>
<protein>
    <submittedName>
        <fullName evidence="7">Efflux RND transporter periplasmic adaptor subunit</fullName>
    </submittedName>
</protein>
<dbReference type="Gene3D" id="2.40.30.170">
    <property type="match status" value="1"/>
</dbReference>
<dbReference type="PANTHER" id="PTHR30469">
    <property type="entry name" value="MULTIDRUG RESISTANCE PROTEIN MDTA"/>
    <property type="match status" value="1"/>
</dbReference>
<dbReference type="SUPFAM" id="SSF111369">
    <property type="entry name" value="HlyD-like secretion proteins"/>
    <property type="match status" value="1"/>
</dbReference>
<evidence type="ECO:0000259" key="4">
    <source>
        <dbReference type="Pfam" id="PF25954"/>
    </source>
</evidence>
<evidence type="ECO:0000256" key="3">
    <source>
        <dbReference type="SAM" id="SignalP"/>
    </source>
</evidence>
<evidence type="ECO:0000256" key="1">
    <source>
        <dbReference type="ARBA" id="ARBA00009477"/>
    </source>
</evidence>
<dbReference type="EMBL" id="DRLF01000330">
    <property type="protein sequence ID" value="HEC07093.1"/>
    <property type="molecule type" value="Genomic_DNA"/>
</dbReference>
<reference evidence="7" key="1">
    <citation type="journal article" date="2020" name="mSystems">
        <title>Genome- and Community-Level Interaction Insights into Carbon Utilization and Element Cycling Functions of Hydrothermarchaeota in Hydrothermal Sediment.</title>
        <authorList>
            <person name="Zhou Z."/>
            <person name="Liu Y."/>
            <person name="Xu W."/>
            <person name="Pan J."/>
            <person name="Luo Z.H."/>
            <person name="Li M."/>
        </authorList>
    </citation>
    <scope>NUCLEOTIDE SEQUENCE [LARGE SCALE GENOMIC DNA]</scope>
    <source>
        <strain evidence="7">HyVt-458</strain>
    </source>
</reference>
<evidence type="ECO:0000313" key="7">
    <source>
        <dbReference type="EMBL" id="HEC07093.1"/>
    </source>
</evidence>
<name>A0A831RZG2_9GAMM</name>
<gene>
    <name evidence="7" type="ORF">ENJ12_09585</name>
</gene>
<dbReference type="Gene3D" id="2.40.50.100">
    <property type="match status" value="1"/>
</dbReference>
<dbReference type="InterPro" id="IPR058792">
    <property type="entry name" value="Beta-barrel_RND_2"/>
</dbReference>
<proteinExistence type="inferred from homology"/>